<organism evidence="5 6">
    <name type="scientific">Gulosibacter bifidus</name>
    <dbReference type="NCBI Taxonomy" id="272239"/>
    <lineage>
        <taxon>Bacteria</taxon>
        <taxon>Bacillati</taxon>
        <taxon>Actinomycetota</taxon>
        <taxon>Actinomycetes</taxon>
        <taxon>Micrococcales</taxon>
        <taxon>Microbacteriaceae</taxon>
        <taxon>Gulosibacter</taxon>
    </lineage>
</organism>
<accession>A0ABW5RI35</accession>
<dbReference type="PANTHER" id="PTHR43408">
    <property type="entry name" value="FMN REDUCTASE (NADPH)"/>
    <property type="match status" value="1"/>
</dbReference>
<evidence type="ECO:0000313" key="6">
    <source>
        <dbReference type="Proteomes" id="UP001597453"/>
    </source>
</evidence>
<dbReference type="RefSeq" id="WP_245610499.1">
    <property type="nucleotide sequence ID" value="NZ_JBHUNF010000001.1"/>
</dbReference>
<gene>
    <name evidence="5" type="ORF">ACFSUQ_00230</name>
</gene>
<dbReference type="InterPro" id="IPR051814">
    <property type="entry name" value="NAD(P)H-dep_FMN_reductase"/>
</dbReference>
<dbReference type="Gene3D" id="3.40.50.360">
    <property type="match status" value="1"/>
</dbReference>
<evidence type="ECO:0000313" key="5">
    <source>
        <dbReference type="EMBL" id="MFD2673737.1"/>
    </source>
</evidence>
<dbReference type="PANTHER" id="PTHR43408:SF2">
    <property type="entry name" value="FMN REDUCTASE (NADPH)"/>
    <property type="match status" value="1"/>
</dbReference>
<dbReference type="Proteomes" id="UP001597453">
    <property type="component" value="Unassembled WGS sequence"/>
</dbReference>
<dbReference type="NCBIfam" id="TIGR04037">
    <property type="entry name" value="LLM_duo_CE1759"/>
    <property type="match status" value="1"/>
</dbReference>
<keyword evidence="3 5" id="KW-0560">Oxidoreductase</keyword>
<dbReference type="EC" id="1.-.-.-" evidence="5"/>
<keyword evidence="2" id="KW-0288">FMN</keyword>
<dbReference type="InterPro" id="IPR023932">
    <property type="entry name" value="CE1759_FMN_reduct"/>
</dbReference>
<dbReference type="EMBL" id="JBHUNF010000001">
    <property type="protein sequence ID" value="MFD2673737.1"/>
    <property type="molecule type" value="Genomic_DNA"/>
</dbReference>
<evidence type="ECO:0000256" key="1">
    <source>
        <dbReference type="ARBA" id="ARBA00022630"/>
    </source>
</evidence>
<dbReference type="SUPFAM" id="SSF52218">
    <property type="entry name" value="Flavoproteins"/>
    <property type="match status" value="1"/>
</dbReference>
<reference evidence="6" key="1">
    <citation type="journal article" date="2019" name="Int. J. Syst. Evol. Microbiol.">
        <title>The Global Catalogue of Microorganisms (GCM) 10K type strain sequencing project: providing services to taxonomists for standard genome sequencing and annotation.</title>
        <authorList>
            <consortium name="The Broad Institute Genomics Platform"/>
            <consortium name="The Broad Institute Genome Sequencing Center for Infectious Disease"/>
            <person name="Wu L."/>
            <person name="Ma J."/>
        </authorList>
    </citation>
    <scope>NUCLEOTIDE SEQUENCE [LARGE SCALE GENOMIC DNA]</scope>
    <source>
        <strain evidence="6">TISTR 1511</strain>
    </source>
</reference>
<name>A0ABW5RI35_9MICO</name>
<evidence type="ECO:0000259" key="4">
    <source>
        <dbReference type="Pfam" id="PF03358"/>
    </source>
</evidence>
<sequence>MITDQQPTTASTPSTVRLVVISAGTGTPSSTRMVADQIATATARFAQDAGSAVQVHSVELREMAADIVSTMSTGVLSESLETLTKFLHEADGVIVSSPVFKAKANGLFSLFVQVLERDLFIAKPVVLAATAGTKRHTLVVDSDMRTQFAYLRALVTPTSVFAASEDLNTEELEQRIQRAAAELWVLIRSGAGPQMRALSEGNYKTDFGSTAQQGHAIDFDTDLMRLATGGSLAE</sequence>
<keyword evidence="6" id="KW-1185">Reference proteome</keyword>
<feature type="domain" description="NADPH-dependent FMN reductase-like" evidence="4">
    <location>
        <begin position="17"/>
        <end position="165"/>
    </location>
</feature>
<dbReference type="InterPro" id="IPR029039">
    <property type="entry name" value="Flavoprotein-like_sf"/>
</dbReference>
<protein>
    <submittedName>
        <fullName evidence="5">CE1759 family FMN reductase</fullName>
        <ecNumber evidence="5">1.-.-.-</ecNumber>
    </submittedName>
</protein>
<evidence type="ECO:0000256" key="3">
    <source>
        <dbReference type="ARBA" id="ARBA00023002"/>
    </source>
</evidence>
<comment type="caution">
    <text evidence="5">The sequence shown here is derived from an EMBL/GenBank/DDBJ whole genome shotgun (WGS) entry which is preliminary data.</text>
</comment>
<proteinExistence type="predicted"/>
<dbReference type="InterPro" id="IPR005025">
    <property type="entry name" value="FMN_Rdtase-like_dom"/>
</dbReference>
<dbReference type="GO" id="GO:0016491">
    <property type="term" value="F:oxidoreductase activity"/>
    <property type="evidence" value="ECO:0007669"/>
    <property type="project" value="UniProtKB-KW"/>
</dbReference>
<evidence type="ECO:0000256" key="2">
    <source>
        <dbReference type="ARBA" id="ARBA00022643"/>
    </source>
</evidence>
<dbReference type="Pfam" id="PF03358">
    <property type="entry name" value="FMN_red"/>
    <property type="match status" value="1"/>
</dbReference>
<keyword evidence="1" id="KW-0285">Flavoprotein</keyword>